<evidence type="ECO:0000313" key="3">
    <source>
        <dbReference type="EMBL" id="KAK9176874.1"/>
    </source>
</evidence>
<dbReference type="InterPro" id="IPR005162">
    <property type="entry name" value="Retrotrans_gag_dom"/>
</dbReference>
<sequence length="258" mass="29455">MAEGTRAHDQRRLEESIHQLQEASNQRAMELKEFSQMMAAINLKLDQMMGTSGASGTRSEGGSSIPTKPRTGSNSVMYNLQMRFSKLNFPTFEGENPSGWVYKCERFFKYNGVEESDMVGLATIHLEGKALKWFQGYEVAVAEPSWRQFSMDLMARFGLGTYDNPVGQLSKLRQTSTRIERCHKESGSHVSAENANSSSWVSLVTREYLGERRAKKLCYYCDKKFEPGHKCKQRQIYLLEGEDDEELNDEGNKIRDDE</sequence>
<proteinExistence type="predicted"/>
<name>A0AAP0LPQ9_9ROSI</name>
<organism evidence="3 4">
    <name type="scientific">Citrus x changshan-huyou</name>
    <dbReference type="NCBI Taxonomy" id="2935761"/>
    <lineage>
        <taxon>Eukaryota</taxon>
        <taxon>Viridiplantae</taxon>
        <taxon>Streptophyta</taxon>
        <taxon>Embryophyta</taxon>
        <taxon>Tracheophyta</taxon>
        <taxon>Spermatophyta</taxon>
        <taxon>Magnoliopsida</taxon>
        <taxon>eudicotyledons</taxon>
        <taxon>Gunneridae</taxon>
        <taxon>Pentapetalae</taxon>
        <taxon>rosids</taxon>
        <taxon>malvids</taxon>
        <taxon>Sapindales</taxon>
        <taxon>Rutaceae</taxon>
        <taxon>Aurantioideae</taxon>
        <taxon>Citrus</taxon>
    </lineage>
</organism>
<dbReference type="Proteomes" id="UP001428341">
    <property type="component" value="Unassembled WGS sequence"/>
</dbReference>
<feature type="domain" description="Retrotransposon gag" evidence="2">
    <location>
        <begin position="121"/>
        <end position="179"/>
    </location>
</feature>
<reference evidence="3 4" key="1">
    <citation type="submission" date="2024-05" db="EMBL/GenBank/DDBJ databases">
        <title>Haplotype-resolved chromosome-level genome assembly of Huyou (Citrus changshanensis).</title>
        <authorList>
            <person name="Miao C."/>
            <person name="Chen W."/>
            <person name="Wu Y."/>
            <person name="Wang L."/>
            <person name="Zhao S."/>
            <person name="Grierson D."/>
            <person name="Xu C."/>
            <person name="Chen K."/>
        </authorList>
    </citation>
    <scope>NUCLEOTIDE SEQUENCE [LARGE SCALE GENOMIC DNA]</scope>
    <source>
        <strain evidence="3">01-14</strain>
        <tissue evidence="3">Leaf</tissue>
    </source>
</reference>
<protein>
    <recommendedName>
        <fullName evidence="2">Retrotransposon gag domain-containing protein</fullName>
    </recommendedName>
</protein>
<keyword evidence="4" id="KW-1185">Reference proteome</keyword>
<evidence type="ECO:0000313" key="4">
    <source>
        <dbReference type="Proteomes" id="UP001428341"/>
    </source>
</evidence>
<dbReference type="Pfam" id="PF03732">
    <property type="entry name" value="Retrotrans_gag"/>
    <property type="match status" value="1"/>
</dbReference>
<gene>
    <name evidence="3" type="ORF">WN944_028893</name>
</gene>
<dbReference type="AlphaFoldDB" id="A0AAP0LPQ9"/>
<evidence type="ECO:0000259" key="2">
    <source>
        <dbReference type="Pfam" id="PF03732"/>
    </source>
</evidence>
<dbReference type="EMBL" id="JBCGBO010000025">
    <property type="protein sequence ID" value="KAK9176874.1"/>
    <property type="molecule type" value="Genomic_DNA"/>
</dbReference>
<comment type="caution">
    <text evidence="3">The sequence shown here is derived from an EMBL/GenBank/DDBJ whole genome shotgun (WGS) entry which is preliminary data.</text>
</comment>
<evidence type="ECO:0000256" key="1">
    <source>
        <dbReference type="SAM" id="MobiDB-lite"/>
    </source>
</evidence>
<feature type="region of interest" description="Disordered" evidence="1">
    <location>
        <begin position="50"/>
        <end position="72"/>
    </location>
</feature>
<accession>A0AAP0LPQ9</accession>